<evidence type="ECO:0000313" key="1">
    <source>
        <dbReference type="EMBL" id="KEZ19574.1"/>
    </source>
</evidence>
<proteinExistence type="predicted"/>
<evidence type="ECO:0000313" key="2">
    <source>
        <dbReference type="Proteomes" id="UP000028534"/>
    </source>
</evidence>
<name>A0A084ENN2_SPHYA</name>
<dbReference type="RefSeq" id="WP_037518588.1">
    <property type="nucleotide sequence ID" value="NZ_JGVR01000008.1"/>
</dbReference>
<dbReference type="AlphaFoldDB" id="A0A084ENN2"/>
<dbReference type="Pfam" id="PF13578">
    <property type="entry name" value="Methyltransf_24"/>
    <property type="match status" value="1"/>
</dbReference>
<comment type="caution">
    <text evidence="1">The sequence shown here is derived from an EMBL/GenBank/DDBJ whole genome shotgun (WGS) entry which is preliminary data.</text>
</comment>
<protein>
    <submittedName>
        <fullName evidence="1">Uncharacterized protein</fullName>
    </submittedName>
</protein>
<dbReference type="Proteomes" id="UP000028534">
    <property type="component" value="Unassembled WGS sequence"/>
</dbReference>
<dbReference type="eggNOG" id="COG4122">
    <property type="taxonomic scope" value="Bacteria"/>
</dbReference>
<reference evidence="1 2" key="1">
    <citation type="submission" date="2014-03" db="EMBL/GenBank/DDBJ databases">
        <title>Genome sequence of Sphingobium yanoikuyae B1.</title>
        <authorList>
            <person name="Gan H.M."/>
            <person name="Gan H.Y."/>
            <person name="Savka M.A."/>
        </authorList>
    </citation>
    <scope>NUCLEOTIDE SEQUENCE [LARGE SCALE GENOMIC DNA]</scope>
    <source>
        <strain evidence="1 2">B1</strain>
    </source>
</reference>
<organism evidence="1 2">
    <name type="scientific">Sphingobium yanoikuyae</name>
    <name type="common">Sphingomonas yanoikuyae</name>
    <dbReference type="NCBI Taxonomy" id="13690"/>
    <lineage>
        <taxon>Bacteria</taxon>
        <taxon>Pseudomonadati</taxon>
        <taxon>Pseudomonadota</taxon>
        <taxon>Alphaproteobacteria</taxon>
        <taxon>Sphingomonadales</taxon>
        <taxon>Sphingomonadaceae</taxon>
        <taxon>Sphingobium</taxon>
    </lineage>
</organism>
<dbReference type="STRING" id="13690.AX777_10160"/>
<dbReference type="PATRIC" id="fig|13690.10.peg.1731"/>
<dbReference type="CDD" id="cd02440">
    <property type="entry name" value="AdoMet_MTases"/>
    <property type="match status" value="1"/>
</dbReference>
<dbReference type="Gene3D" id="3.40.50.150">
    <property type="entry name" value="Vaccinia Virus protein VP39"/>
    <property type="match status" value="1"/>
</dbReference>
<dbReference type="EMBL" id="JGVR01000008">
    <property type="protein sequence ID" value="KEZ19574.1"/>
    <property type="molecule type" value="Genomic_DNA"/>
</dbReference>
<gene>
    <name evidence="1" type="ORF">CP98_01679</name>
</gene>
<dbReference type="SUPFAM" id="SSF53335">
    <property type="entry name" value="S-adenosyl-L-methionine-dependent methyltransferases"/>
    <property type="match status" value="1"/>
</dbReference>
<dbReference type="InterPro" id="IPR029063">
    <property type="entry name" value="SAM-dependent_MTases_sf"/>
</dbReference>
<sequence length="430" mass="47076">MTSRELTGFLSLHESEPVTDDLARRISDMAWRLAFGAIGWPWLLASLSGGRKADKRALLDELKLPHDALPHLGSWKADVGFLRHIVREIARLRPAHVVELGAGASSLIAARALQLHGGGQLHSFDQHGGFVDATRQWLADHALDVDIRHAPLTHESADWPGRWYAIDRLPEQIDLIIIDGPPWSVHPLVRGAADSLFARLSPNGVVLLDDAARPGERLVARRWRKRWPHIDFRLKHDGTKGTLVGRRRDMSQPVANDNEAGRGWRHVGRAAAIAALLATGWIGRGALGEFPQAAQASTFLDEAAASRRAGLLRQQMASQVESAKLDDAEIRRSTGIVLPRLPANWQVRDVQLFPTADSPAIAIALTTEKGEQLSLFADRAETPAEGQPLIAERRDGTVAYWEAGDMAYALTGKADTPRLMALAERIAPAA</sequence>
<accession>A0A084ENN2</accession>